<evidence type="ECO:0000313" key="3">
    <source>
        <dbReference type="Proteomes" id="UP001642900"/>
    </source>
</evidence>
<dbReference type="RefSeq" id="WP_165032258.1">
    <property type="nucleotide sequence ID" value="NZ_JAAKZF010000045.1"/>
</dbReference>
<dbReference type="Pfam" id="PF19541">
    <property type="entry name" value="DUF6065"/>
    <property type="match status" value="1"/>
</dbReference>
<dbReference type="Proteomes" id="UP001642900">
    <property type="component" value="Unassembled WGS sequence"/>
</dbReference>
<reference evidence="2 3" key="1">
    <citation type="submission" date="2020-02" db="EMBL/GenBank/DDBJ databases">
        <title>Genome sequence of strain CCNWXJ40-4.</title>
        <authorList>
            <person name="Gao J."/>
            <person name="Sun J."/>
        </authorList>
    </citation>
    <scope>NUCLEOTIDE SEQUENCE [LARGE SCALE GENOMIC DNA]</scope>
    <source>
        <strain evidence="2 3">CCNWXJ 40-4</strain>
    </source>
</reference>
<dbReference type="InterPro" id="IPR045709">
    <property type="entry name" value="DUF6065"/>
</dbReference>
<sequence>MNQLIAYVIDGHELRIRPAPLERQWMDDSDQRFAYRCLPLNIANTHGWEILCTAAFSAIWDGRRTNDAIRIKAEPGTPPPAVSHFGGGVLTFHIPCLFRTDPGVDLFVTGPINRPKDAIFALSGVIETDWSPYTFTMNWQFTRPNQRVHFEVDEPFCHLFPVKRGELENLHPAVRYLSENPELEREHKLWSQSRNTFNASLADPASKAAQDQWQKTYFRGKAPSGKPAPDGHRSRLRLRPFGTKRS</sequence>
<feature type="region of interest" description="Disordered" evidence="1">
    <location>
        <begin position="201"/>
        <end position="246"/>
    </location>
</feature>
<gene>
    <name evidence="2" type="ORF">G6N73_24065</name>
</gene>
<keyword evidence="3" id="KW-1185">Reference proteome</keyword>
<accession>A0A6G4WHV2</accession>
<evidence type="ECO:0000313" key="2">
    <source>
        <dbReference type="EMBL" id="NGO54179.1"/>
    </source>
</evidence>
<protein>
    <submittedName>
        <fullName evidence="2">Uncharacterized protein</fullName>
    </submittedName>
</protein>
<dbReference type="AlphaFoldDB" id="A0A6G4WHV2"/>
<organism evidence="2 3">
    <name type="scientific">Allomesorhizobium camelthorni</name>
    <dbReference type="NCBI Taxonomy" id="475069"/>
    <lineage>
        <taxon>Bacteria</taxon>
        <taxon>Pseudomonadati</taxon>
        <taxon>Pseudomonadota</taxon>
        <taxon>Alphaproteobacteria</taxon>
        <taxon>Hyphomicrobiales</taxon>
        <taxon>Phyllobacteriaceae</taxon>
        <taxon>Allomesorhizobium</taxon>
    </lineage>
</organism>
<feature type="compositionally biased region" description="Basic residues" evidence="1">
    <location>
        <begin position="234"/>
        <end position="246"/>
    </location>
</feature>
<evidence type="ECO:0000256" key="1">
    <source>
        <dbReference type="SAM" id="MobiDB-lite"/>
    </source>
</evidence>
<proteinExistence type="predicted"/>
<dbReference type="EMBL" id="JAAKZF010000045">
    <property type="protein sequence ID" value="NGO54179.1"/>
    <property type="molecule type" value="Genomic_DNA"/>
</dbReference>
<comment type="caution">
    <text evidence="2">The sequence shown here is derived from an EMBL/GenBank/DDBJ whole genome shotgun (WGS) entry which is preliminary data.</text>
</comment>
<name>A0A6G4WHV2_9HYPH</name>